<evidence type="ECO:0000313" key="1">
    <source>
        <dbReference type="EMBL" id="KAJ8668969.1"/>
    </source>
</evidence>
<evidence type="ECO:0000313" key="2">
    <source>
        <dbReference type="Proteomes" id="UP001239111"/>
    </source>
</evidence>
<dbReference type="EMBL" id="CM056743">
    <property type="protein sequence ID" value="KAJ8668969.1"/>
    <property type="molecule type" value="Genomic_DNA"/>
</dbReference>
<organism evidence="1 2">
    <name type="scientific">Eretmocerus hayati</name>
    <dbReference type="NCBI Taxonomy" id="131215"/>
    <lineage>
        <taxon>Eukaryota</taxon>
        <taxon>Metazoa</taxon>
        <taxon>Ecdysozoa</taxon>
        <taxon>Arthropoda</taxon>
        <taxon>Hexapoda</taxon>
        <taxon>Insecta</taxon>
        <taxon>Pterygota</taxon>
        <taxon>Neoptera</taxon>
        <taxon>Endopterygota</taxon>
        <taxon>Hymenoptera</taxon>
        <taxon>Apocrita</taxon>
        <taxon>Proctotrupomorpha</taxon>
        <taxon>Chalcidoidea</taxon>
        <taxon>Aphelinidae</taxon>
        <taxon>Aphelininae</taxon>
        <taxon>Eretmocerus</taxon>
    </lineage>
</organism>
<proteinExistence type="predicted"/>
<keyword evidence="2" id="KW-1185">Reference proteome</keyword>
<dbReference type="Proteomes" id="UP001239111">
    <property type="component" value="Chromosome 3"/>
</dbReference>
<name>A0ACC2ND20_9HYME</name>
<comment type="caution">
    <text evidence="1">The sequence shown here is derived from an EMBL/GenBank/DDBJ whole genome shotgun (WGS) entry which is preliminary data.</text>
</comment>
<sequence length="450" mass="51464">MMQSLNSALTKILSGKGYILDSPDFAIAGEDDATTDYANSVNFSEEEMLKHLNENAQDGNDDNEEFEANFVGMSFDDIRPKMHCIYGNEQVLKLMQKEGAGEIVPGDAQVTVDYTAYFEYADQPFDSFLYRKEKYPTYRLGRGQMLPGLEIGIQSMKKGEKSLFLVKPELAYGKLGCPPRILPNAEVLFMVELRGFLDNGQADAYEKLDEENKKKFSSVKKIVEHMRVTAHDRFNKSKVKEAVAIYKEAGEHLAKVNLENDDERKEKEELMVKILENLIICYNRLSKPKLACDAFEILPRKTYKSYFNHGRALYQLVNYDEAMVSLQKALTLTTDYNAKQRINEEIHKVELDRQRYLLSTKRFAQMSLGITGENTSAEAFEKAMMNMCDSFLENDLMLKQELPKGLTPQEQECIERVAAIRCLSITTQTDKSGDQILYLTKDSCLPRIFR</sequence>
<reference evidence="1" key="1">
    <citation type="submission" date="2023-04" db="EMBL/GenBank/DDBJ databases">
        <title>A chromosome-level genome assembly of the parasitoid wasp Eretmocerus hayati.</title>
        <authorList>
            <person name="Zhong Y."/>
            <person name="Liu S."/>
            <person name="Liu Y."/>
        </authorList>
    </citation>
    <scope>NUCLEOTIDE SEQUENCE</scope>
    <source>
        <strain evidence="1">ZJU_SS_LIU_2023</strain>
    </source>
</reference>
<accession>A0ACC2ND20</accession>
<gene>
    <name evidence="1" type="ORF">QAD02_000228</name>
</gene>
<protein>
    <submittedName>
        <fullName evidence="1">Uncharacterized protein</fullName>
    </submittedName>
</protein>